<evidence type="ECO:0000259" key="3">
    <source>
        <dbReference type="PROSITE" id="PS50097"/>
    </source>
</evidence>
<accession>A0ABD1YU20</accession>
<comment type="caution">
    <text evidence="4">The sequence shown here is derived from an EMBL/GenBank/DDBJ whole genome shotgun (WGS) entry which is preliminary data.</text>
</comment>
<dbReference type="SUPFAM" id="SSF54695">
    <property type="entry name" value="POZ domain"/>
    <property type="match status" value="1"/>
</dbReference>
<organism evidence="4 5">
    <name type="scientific">Riccia fluitans</name>
    <dbReference type="NCBI Taxonomy" id="41844"/>
    <lineage>
        <taxon>Eukaryota</taxon>
        <taxon>Viridiplantae</taxon>
        <taxon>Streptophyta</taxon>
        <taxon>Embryophyta</taxon>
        <taxon>Marchantiophyta</taxon>
        <taxon>Marchantiopsida</taxon>
        <taxon>Marchantiidae</taxon>
        <taxon>Marchantiales</taxon>
        <taxon>Ricciaceae</taxon>
        <taxon>Riccia</taxon>
    </lineage>
</organism>
<comment type="pathway">
    <text evidence="1">Protein modification; protein ubiquitination.</text>
</comment>
<dbReference type="InterPro" id="IPR000210">
    <property type="entry name" value="BTB/POZ_dom"/>
</dbReference>
<dbReference type="PANTHER" id="PTHR24413">
    <property type="entry name" value="SPECKLE-TYPE POZ PROTEIN"/>
    <property type="match status" value="1"/>
</dbReference>
<proteinExistence type="predicted"/>
<dbReference type="Pfam" id="PF00651">
    <property type="entry name" value="BTB"/>
    <property type="match status" value="1"/>
</dbReference>
<keyword evidence="2" id="KW-0175">Coiled coil</keyword>
<dbReference type="CDD" id="cd18186">
    <property type="entry name" value="BTB_POZ_ZBTB_KLHL-like"/>
    <property type="match status" value="1"/>
</dbReference>
<dbReference type="Proteomes" id="UP001605036">
    <property type="component" value="Unassembled WGS sequence"/>
</dbReference>
<feature type="domain" description="BTB" evidence="3">
    <location>
        <begin position="118"/>
        <end position="185"/>
    </location>
</feature>
<evidence type="ECO:0000256" key="1">
    <source>
        <dbReference type="ARBA" id="ARBA00004906"/>
    </source>
</evidence>
<evidence type="ECO:0000313" key="5">
    <source>
        <dbReference type="Proteomes" id="UP001605036"/>
    </source>
</evidence>
<sequence>MRAIIKFSGQFIDCLSFDQRASPTRVYTIDSFCHKIMHCPHCGELLYCSCCDSHFINSGDQWYQDRSFEAPGCTICKRRYQNQGHEVEQLKLVIQKLRARLDFLKLEDPDLSTEVFQGDATFVVQSGEIRVHRFVLADKSTVFRKMLESGMIDGETGIINIDDASYPEMQAVVRYCYTADIEFTEDVRPEEVLKIAHKYEIFSLKDRCAEELCGTISKANLIEMMRLSRDYEAAQLQEALGAFLKEQFEEVYPIILEAV</sequence>
<protein>
    <recommendedName>
        <fullName evidence="3">BTB domain-containing protein</fullName>
    </recommendedName>
</protein>
<dbReference type="InterPro" id="IPR011333">
    <property type="entry name" value="SKP1/BTB/POZ_sf"/>
</dbReference>
<name>A0ABD1YU20_9MARC</name>
<dbReference type="Gene3D" id="3.30.710.10">
    <property type="entry name" value="Potassium Channel Kv1.1, Chain A"/>
    <property type="match status" value="1"/>
</dbReference>
<reference evidence="4 5" key="1">
    <citation type="submission" date="2024-09" db="EMBL/GenBank/DDBJ databases">
        <title>Chromosome-scale assembly of Riccia fluitans.</title>
        <authorList>
            <person name="Paukszto L."/>
            <person name="Sawicki J."/>
            <person name="Karawczyk K."/>
            <person name="Piernik-Szablinska J."/>
            <person name="Szczecinska M."/>
            <person name="Mazdziarz M."/>
        </authorList>
    </citation>
    <scope>NUCLEOTIDE SEQUENCE [LARGE SCALE GENOMIC DNA]</scope>
    <source>
        <strain evidence="4">Rf_01</strain>
        <tissue evidence="4">Aerial parts of the thallus</tissue>
    </source>
</reference>
<evidence type="ECO:0000313" key="4">
    <source>
        <dbReference type="EMBL" id="KAL2632872.1"/>
    </source>
</evidence>
<feature type="coiled-coil region" evidence="2">
    <location>
        <begin position="80"/>
        <end position="107"/>
    </location>
</feature>
<keyword evidence="5" id="KW-1185">Reference proteome</keyword>
<dbReference type="EMBL" id="JBHFFA010000003">
    <property type="protein sequence ID" value="KAL2632872.1"/>
    <property type="molecule type" value="Genomic_DNA"/>
</dbReference>
<dbReference type="PROSITE" id="PS50097">
    <property type="entry name" value="BTB"/>
    <property type="match status" value="1"/>
</dbReference>
<dbReference type="AlphaFoldDB" id="A0ABD1YU20"/>
<evidence type="ECO:0000256" key="2">
    <source>
        <dbReference type="SAM" id="Coils"/>
    </source>
</evidence>
<dbReference type="SMART" id="SM00225">
    <property type="entry name" value="BTB"/>
    <property type="match status" value="1"/>
</dbReference>
<gene>
    <name evidence="4" type="ORF">R1flu_004351</name>
</gene>